<accession>A0A920BW61</accession>
<dbReference type="PANTHER" id="PTHR35368">
    <property type="entry name" value="HYDROPEROXIDE REDUCTASE"/>
    <property type="match status" value="1"/>
</dbReference>
<reference evidence="1" key="1">
    <citation type="submission" date="2021-03" db="EMBL/GenBank/DDBJ databases">
        <title>Antimicrobial resistance genes in bacteria isolated from Japanese honey, and their potential for conferring macrolide and lincosamide resistance in the American foulbrood pathogen Paenibacillus larvae.</title>
        <authorList>
            <person name="Okamoto M."/>
            <person name="Kumagai M."/>
            <person name="Kanamori H."/>
            <person name="Takamatsu D."/>
        </authorList>
    </citation>
    <scope>NUCLEOTIDE SEQUENCE</scope>
    <source>
        <strain evidence="1">J27TS8</strain>
    </source>
</reference>
<keyword evidence="2" id="KW-1185">Reference proteome</keyword>
<sequence length="146" mass="15847">MTQMLQVKVDGFGSGMRLDATAGKHEIAVDEPASMGGNDSAADPLSTFLAALLACENVMAQIIAKEMSFDLQKISFDVEGSIDISGLMGDLEVDPKFQEVTVKAILQTSETQARINELLEMVDLRCPLFRTIKDAGVPIRNIWTKA</sequence>
<dbReference type="PANTHER" id="PTHR35368:SF1">
    <property type="entry name" value="HYDROPEROXIDE REDUCTASE"/>
    <property type="match status" value="1"/>
</dbReference>
<evidence type="ECO:0000313" key="1">
    <source>
        <dbReference type="EMBL" id="GIN64191.1"/>
    </source>
</evidence>
<protein>
    <recommendedName>
        <fullName evidence="3">Osmotically inducible protein C</fullName>
    </recommendedName>
</protein>
<gene>
    <name evidence="1" type="ORF">J27TS8_41840</name>
</gene>
<name>A0A920BW61_9BACI</name>
<dbReference type="Proteomes" id="UP000682111">
    <property type="component" value="Unassembled WGS sequence"/>
</dbReference>
<dbReference type="AlphaFoldDB" id="A0A920BW61"/>
<dbReference type="Gene3D" id="3.30.300.20">
    <property type="match status" value="1"/>
</dbReference>
<dbReference type="InterPro" id="IPR052924">
    <property type="entry name" value="OsmC/Ohr_hydroprdx_reductase"/>
</dbReference>
<dbReference type="InterPro" id="IPR003718">
    <property type="entry name" value="OsmC/Ohr_fam"/>
</dbReference>
<dbReference type="SUPFAM" id="SSF82784">
    <property type="entry name" value="OsmC-like"/>
    <property type="match status" value="1"/>
</dbReference>
<dbReference type="RefSeq" id="WP_212934425.1">
    <property type="nucleotide sequence ID" value="NZ_BORC01000011.1"/>
</dbReference>
<comment type="caution">
    <text evidence="1">The sequence shown here is derived from an EMBL/GenBank/DDBJ whole genome shotgun (WGS) entry which is preliminary data.</text>
</comment>
<proteinExistence type="predicted"/>
<dbReference type="Pfam" id="PF02566">
    <property type="entry name" value="OsmC"/>
    <property type="match status" value="1"/>
</dbReference>
<dbReference type="InterPro" id="IPR015946">
    <property type="entry name" value="KH_dom-like_a/b"/>
</dbReference>
<dbReference type="EMBL" id="BORC01000011">
    <property type="protein sequence ID" value="GIN64191.1"/>
    <property type="molecule type" value="Genomic_DNA"/>
</dbReference>
<dbReference type="InterPro" id="IPR036102">
    <property type="entry name" value="OsmC/Ohrsf"/>
</dbReference>
<organism evidence="1 2">
    <name type="scientific">Robertmurraya siralis</name>
    <dbReference type="NCBI Taxonomy" id="77777"/>
    <lineage>
        <taxon>Bacteria</taxon>
        <taxon>Bacillati</taxon>
        <taxon>Bacillota</taxon>
        <taxon>Bacilli</taxon>
        <taxon>Bacillales</taxon>
        <taxon>Bacillaceae</taxon>
        <taxon>Robertmurraya</taxon>
    </lineage>
</organism>
<evidence type="ECO:0008006" key="3">
    <source>
        <dbReference type="Google" id="ProtNLM"/>
    </source>
</evidence>
<evidence type="ECO:0000313" key="2">
    <source>
        <dbReference type="Proteomes" id="UP000682111"/>
    </source>
</evidence>